<accession>A0A3N4H440</accession>
<dbReference type="EMBL" id="RKMH01000001">
    <property type="protein sequence ID" value="RPA66141.1"/>
    <property type="molecule type" value="Genomic_DNA"/>
</dbReference>
<evidence type="ECO:0000259" key="1">
    <source>
        <dbReference type="Pfam" id="PF00496"/>
    </source>
</evidence>
<dbReference type="Gene3D" id="3.40.190.10">
    <property type="entry name" value="Periplasmic binding protein-like II"/>
    <property type="match status" value="1"/>
</dbReference>
<dbReference type="InterPro" id="IPR039424">
    <property type="entry name" value="SBP_5"/>
</dbReference>
<dbReference type="GO" id="GO:0015833">
    <property type="term" value="P:peptide transport"/>
    <property type="evidence" value="ECO:0007669"/>
    <property type="project" value="TreeGrafter"/>
</dbReference>
<dbReference type="Gene3D" id="3.90.76.10">
    <property type="entry name" value="Dipeptide-binding Protein, Domain 1"/>
    <property type="match status" value="1"/>
</dbReference>
<dbReference type="OrthoDB" id="7888869at2"/>
<reference evidence="2 3" key="1">
    <citation type="submission" date="2018-11" db="EMBL/GenBank/DDBJ databases">
        <title>Draft genome sequence of Gordonia sp. RS15-1S isolated from rice stems.</title>
        <authorList>
            <person name="Muangham S."/>
        </authorList>
    </citation>
    <scope>NUCLEOTIDE SEQUENCE [LARGE SCALE GENOMIC DNA]</scope>
    <source>
        <strain evidence="2 3">RS15-1S</strain>
    </source>
</reference>
<feature type="domain" description="Solute-binding protein family 5" evidence="1">
    <location>
        <begin position="94"/>
        <end position="437"/>
    </location>
</feature>
<dbReference type="Proteomes" id="UP000267536">
    <property type="component" value="Unassembled WGS sequence"/>
</dbReference>
<protein>
    <submittedName>
        <fullName evidence="2">ABC transporter substrate-binding protein</fullName>
    </submittedName>
</protein>
<dbReference type="PANTHER" id="PTHR30290:SF65">
    <property type="entry name" value="MONOACYL PHOSPHATIDYLINOSITOL TETRAMANNOSIDE-BINDING PROTEIN LPQW-RELATED"/>
    <property type="match status" value="1"/>
</dbReference>
<dbReference type="GO" id="GO:1904680">
    <property type="term" value="F:peptide transmembrane transporter activity"/>
    <property type="evidence" value="ECO:0007669"/>
    <property type="project" value="TreeGrafter"/>
</dbReference>
<dbReference type="PANTHER" id="PTHR30290">
    <property type="entry name" value="PERIPLASMIC BINDING COMPONENT OF ABC TRANSPORTER"/>
    <property type="match status" value="1"/>
</dbReference>
<comment type="caution">
    <text evidence="2">The sequence shown here is derived from an EMBL/GenBank/DDBJ whole genome shotgun (WGS) entry which is preliminary data.</text>
</comment>
<dbReference type="SUPFAM" id="SSF53850">
    <property type="entry name" value="Periplasmic binding protein-like II"/>
    <property type="match status" value="1"/>
</dbReference>
<proteinExistence type="predicted"/>
<dbReference type="PROSITE" id="PS51257">
    <property type="entry name" value="PROKAR_LIPOPROTEIN"/>
    <property type="match status" value="1"/>
</dbReference>
<name>A0A3N4H440_9ACTN</name>
<gene>
    <name evidence="2" type="ORF">EF294_00685</name>
</gene>
<dbReference type="Pfam" id="PF00496">
    <property type="entry name" value="SBP_bac_5"/>
    <property type="match status" value="1"/>
</dbReference>
<dbReference type="Gene3D" id="3.10.105.10">
    <property type="entry name" value="Dipeptide-binding Protein, Domain 3"/>
    <property type="match status" value="1"/>
</dbReference>
<dbReference type="InterPro" id="IPR000914">
    <property type="entry name" value="SBP_5_dom"/>
</dbReference>
<sequence length="567" mass="58751">MMRSAVLLVILLVGAGLIAGCSRDNAPAAINYVVDADIRSYNPNTENGNADGALMAFTRVLPGFSYLGDAGQVTPDRDVGTVTREPGTRLILKYQFNPRATYSDGTAMDCDDLVLAWAAMSGRFGRFTPATTAGYRDIDSVDCAPGDKTATVTFAAGRDHSDWASLFGAGTLLPAQVVARAAGVPDVAAPIRTGNRAAIARIASAWNTGFDLAPGDLDLARFPSAGPYKIASYSTSGGVVLVANDKWWGDPPATSRIAIFGRSSDAAGRIADGDYDVADVTAGLVPGAGEMRSGATSPSATPGAGLRVGAPGQALGVEGLALSGRGVFADARVRRAFASCVPRDALARKFGYGAQMWNMRVLAPGDELAASLNGEFGAQYARPDLPRARDLLAQAADDGGGRPARTVRIGYAAPTERWTQMVAAIATACAPAGITVTDVGADTRGVGTLGSSADALLVANGAAFTAVGAADETRDAYQLRGDDPLDLTNFSNPQVNDAIDALAVTDVASERLALVRTIENAAWAQVPSIPLFAAPRAHGWKDRITNVVAGAGRSGTGWNMDRWIRSQ</sequence>
<keyword evidence="3" id="KW-1185">Reference proteome</keyword>
<evidence type="ECO:0000313" key="3">
    <source>
        <dbReference type="Proteomes" id="UP000267536"/>
    </source>
</evidence>
<dbReference type="AlphaFoldDB" id="A0A3N4H440"/>
<evidence type="ECO:0000313" key="2">
    <source>
        <dbReference type="EMBL" id="RPA66141.1"/>
    </source>
</evidence>
<organism evidence="2 3">
    <name type="scientific">Gordonia oryzae</name>
    <dbReference type="NCBI Taxonomy" id="2487349"/>
    <lineage>
        <taxon>Bacteria</taxon>
        <taxon>Bacillati</taxon>
        <taxon>Actinomycetota</taxon>
        <taxon>Actinomycetes</taxon>
        <taxon>Mycobacteriales</taxon>
        <taxon>Gordoniaceae</taxon>
        <taxon>Gordonia</taxon>
    </lineage>
</organism>